<proteinExistence type="predicted"/>
<accession>A0ACB9JRX3</accession>
<evidence type="ECO:0000313" key="2">
    <source>
        <dbReference type="Proteomes" id="UP001056120"/>
    </source>
</evidence>
<sequence>MAFFNHIMVVLTIFVVVLLPATTIATEYVVGDGSGWTIDYDYQAWAKNKHFKVGDTLVFKYQQGEHNVYKVNASSFASCTVPTPGT</sequence>
<protein>
    <submittedName>
        <fullName evidence="1">Uncharacterized protein</fullName>
    </submittedName>
</protein>
<reference evidence="1 2" key="2">
    <citation type="journal article" date="2022" name="Mol. Ecol. Resour.">
        <title>The genomes of chicory, endive, great burdock and yacon provide insights into Asteraceae paleo-polyploidization history and plant inulin production.</title>
        <authorList>
            <person name="Fan W."/>
            <person name="Wang S."/>
            <person name="Wang H."/>
            <person name="Wang A."/>
            <person name="Jiang F."/>
            <person name="Liu H."/>
            <person name="Zhao H."/>
            <person name="Xu D."/>
            <person name="Zhang Y."/>
        </authorList>
    </citation>
    <scope>NUCLEOTIDE SEQUENCE [LARGE SCALE GENOMIC DNA]</scope>
    <source>
        <strain evidence="2">cv. Yunnan</strain>
        <tissue evidence="1">Leaves</tissue>
    </source>
</reference>
<dbReference type="Proteomes" id="UP001056120">
    <property type="component" value="Linkage Group LG03"/>
</dbReference>
<keyword evidence="2" id="KW-1185">Reference proteome</keyword>
<gene>
    <name evidence="1" type="ORF">L1987_10258</name>
</gene>
<dbReference type="EMBL" id="CM042020">
    <property type="protein sequence ID" value="KAI3822663.1"/>
    <property type="molecule type" value="Genomic_DNA"/>
</dbReference>
<reference evidence="2" key="1">
    <citation type="journal article" date="2022" name="Mol. Ecol. Resour.">
        <title>The genomes of chicory, endive, great burdock and yacon provide insights into Asteraceae palaeo-polyploidization history and plant inulin production.</title>
        <authorList>
            <person name="Fan W."/>
            <person name="Wang S."/>
            <person name="Wang H."/>
            <person name="Wang A."/>
            <person name="Jiang F."/>
            <person name="Liu H."/>
            <person name="Zhao H."/>
            <person name="Xu D."/>
            <person name="Zhang Y."/>
        </authorList>
    </citation>
    <scope>NUCLEOTIDE SEQUENCE [LARGE SCALE GENOMIC DNA]</scope>
    <source>
        <strain evidence="2">cv. Yunnan</strain>
    </source>
</reference>
<comment type="caution">
    <text evidence="1">The sequence shown here is derived from an EMBL/GenBank/DDBJ whole genome shotgun (WGS) entry which is preliminary data.</text>
</comment>
<evidence type="ECO:0000313" key="1">
    <source>
        <dbReference type="EMBL" id="KAI3822663.1"/>
    </source>
</evidence>
<name>A0ACB9JRX3_9ASTR</name>
<organism evidence="1 2">
    <name type="scientific">Smallanthus sonchifolius</name>
    <dbReference type="NCBI Taxonomy" id="185202"/>
    <lineage>
        <taxon>Eukaryota</taxon>
        <taxon>Viridiplantae</taxon>
        <taxon>Streptophyta</taxon>
        <taxon>Embryophyta</taxon>
        <taxon>Tracheophyta</taxon>
        <taxon>Spermatophyta</taxon>
        <taxon>Magnoliopsida</taxon>
        <taxon>eudicotyledons</taxon>
        <taxon>Gunneridae</taxon>
        <taxon>Pentapetalae</taxon>
        <taxon>asterids</taxon>
        <taxon>campanulids</taxon>
        <taxon>Asterales</taxon>
        <taxon>Asteraceae</taxon>
        <taxon>Asteroideae</taxon>
        <taxon>Heliantheae alliance</taxon>
        <taxon>Millerieae</taxon>
        <taxon>Smallanthus</taxon>
    </lineage>
</organism>